<protein>
    <submittedName>
        <fullName evidence="1">Uncharacterized protein</fullName>
    </submittedName>
</protein>
<dbReference type="Proteomes" id="UP000283522">
    <property type="component" value="Unassembled WGS sequence"/>
</dbReference>
<evidence type="ECO:0000313" key="1">
    <source>
        <dbReference type="EMBL" id="RIW15149.1"/>
    </source>
</evidence>
<reference evidence="1 2" key="1">
    <citation type="submission" date="2018-09" db="EMBL/GenBank/DDBJ databases">
        <authorList>
            <person name="Wang X."/>
            <person name="Du Z."/>
        </authorList>
    </citation>
    <scope>NUCLEOTIDE SEQUENCE [LARGE SCALE GENOMIC DNA]</scope>
    <source>
        <strain evidence="1 2">N3</strain>
    </source>
</reference>
<keyword evidence="2" id="KW-1185">Reference proteome</keyword>
<organism evidence="1 2">
    <name type="scientific">Algoriphagus lacus</name>
    <dbReference type="NCBI Taxonomy" id="2056311"/>
    <lineage>
        <taxon>Bacteria</taxon>
        <taxon>Pseudomonadati</taxon>
        <taxon>Bacteroidota</taxon>
        <taxon>Cytophagia</taxon>
        <taxon>Cytophagales</taxon>
        <taxon>Cyclobacteriaceae</taxon>
        <taxon>Algoriphagus</taxon>
    </lineage>
</organism>
<dbReference type="EMBL" id="QXML01000005">
    <property type="protein sequence ID" value="RIW15149.1"/>
    <property type="molecule type" value="Genomic_DNA"/>
</dbReference>
<sequence>MVIPVSVQAQFVSIRLELPAGIHFNAQMLDPMEGGTWENSKAKIWVGIESQENLTLLLDLEYPEGEILPAPEAYFLNDGTNDFEKALKLIQGSHELLMNSTALLIQNLDPRPTHIQAWLGLPVLNGITIKLEYP</sequence>
<dbReference type="AlphaFoldDB" id="A0A418PRC8"/>
<gene>
    <name evidence="1" type="ORF">D0X99_11940</name>
</gene>
<accession>A0A418PRC8</accession>
<name>A0A418PRC8_9BACT</name>
<comment type="caution">
    <text evidence="1">The sequence shown here is derived from an EMBL/GenBank/DDBJ whole genome shotgun (WGS) entry which is preliminary data.</text>
</comment>
<proteinExistence type="predicted"/>
<evidence type="ECO:0000313" key="2">
    <source>
        <dbReference type="Proteomes" id="UP000283522"/>
    </source>
</evidence>